<evidence type="ECO:0000256" key="5">
    <source>
        <dbReference type="ARBA" id="ARBA00023015"/>
    </source>
</evidence>
<dbReference type="PANTHER" id="PTHR30455:SF2">
    <property type="entry name" value="TRANSCRIPTIONAL REPRESSOR NRDR"/>
    <property type="match status" value="1"/>
</dbReference>
<keyword evidence="2 8" id="KW-0547">Nucleotide-binding</keyword>
<keyword evidence="7 8" id="KW-0804">Transcription</keyword>
<comment type="cofactor">
    <cofactor evidence="8">
        <name>Zn(2+)</name>
        <dbReference type="ChEBI" id="CHEBI:29105"/>
    </cofactor>
    <text evidence="8">Binds 1 zinc ion.</text>
</comment>
<sequence>MKCPFCAHLESKVTDSRLSAAGDVTRRRRECESCARRFTTYERVEEIVPLVVKKDGRRENFDRQKLLAGMRKACEKRNVALERIEAIVDQIERELIDTGDKEVGAQQVGERVMNHLRALDDIAYVRFASVYRSFRDLDEFRAELEKIAKLRQLEET</sequence>
<evidence type="ECO:0000256" key="2">
    <source>
        <dbReference type="ARBA" id="ARBA00022741"/>
    </source>
</evidence>
<evidence type="ECO:0000256" key="7">
    <source>
        <dbReference type="ARBA" id="ARBA00023163"/>
    </source>
</evidence>
<keyword evidence="11" id="KW-1185">Reference proteome</keyword>
<dbReference type="PROSITE" id="PS51161">
    <property type="entry name" value="ATP_CONE"/>
    <property type="match status" value="1"/>
</dbReference>
<evidence type="ECO:0000256" key="4">
    <source>
        <dbReference type="ARBA" id="ARBA00022840"/>
    </source>
</evidence>
<dbReference type="Pfam" id="PF03477">
    <property type="entry name" value="ATP-cone"/>
    <property type="match status" value="1"/>
</dbReference>
<evidence type="ECO:0000256" key="3">
    <source>
        <dbReference type="ARBA" id="ARBA00022771"/>
    </source>
</evidence>
<dbReference type="HAMAP" id="MF_00440">
    <property type="entry name" value="NrdR"/>
    <property type="match status" value="1"/>
</dbReference>
<keyword evidence="6 8" id="KW-0238">DNA-binding</keyword>
<dbReference type="RefSeq" id="WP_394848278.1">
    <property type="nucleotide sequence ID" value="NZ_CP089982.1"/>
</dbReference>
<evidence type="ECO:0000313" key="11">
    <source>
        <dbReference type="Proteomes" id="UP001379533"/>
    </source>
</evidence>
<accession>A0ABZ2KJ96</accession>
<dbReference type="InterPro" id="IPR005144">
    <property type="entry name" value="ATP-cone_dom"/>
</dbReference>
<keyword evidence="8" id="KW-0479">Metal-binding</keyword>
<dbReference type="NCBIfam" id="TIGR00244">
    <property type="entry name" value="transcriptional regulator NrdR"/>
    <property type="match status" value="1"/>
</dbReference>
<organism evidence="10 11">
    <name type="scientific">Pendulispora brunnea</name>
    <dbReference type="NCBI Taxonomy" id="2905690"/>
    <lineage>
        <taxon>Bacteria</taxon>
        <taxon>Pseudomonadati</taxon>
        <taxon>Myxococcota</taxon>
        <taxon>Myxococcia</taxon>
        <taxon>Myxococcales</taxon>
        <taxon>Sorangiineae</taxon>
        <taxon>Pendulisporaceae</taxon>
        <taxon>Pendulispora</taxon>
    </lineage>
</organism>
<name>A0ABZ2KJ96_9BACT</name>
<keyword evidence="5 8" id="KW-0805">Transcription regulation</keyword>
<dbReference type="InterPro" id="IPR003796">
    <property type="entry name" value="RNR_NrdR-like"/>
</dbReference>
<gene>
    <name evidence="8 10" type="primary">nrdR</name>
    <name evidence="10" type="ORF">LZC95_12535</name>
</gene>
<keyword evidence="1 8" id="KW-0678">Repressor</keyword>
<feature type="zinc finger region" evidence="8">
    <location>
        <begin position="3"/>
        <end position="34"/>
    </location>
</feature>
<evidence type="ECO:0000313" key="10">
    <source>
        <dbReference type="EMBL" id="WXA97657.1"/>
    </source>
</evidence>
<dbReference type="InterPro" id="IPR055173">
    <property type="entry name" value="NrdR-like_N"/>
</dbReference>
<feature type="domain" description="ATP-cone" evidence="9">
    <location>
        <begin position="49"/>
        <end position="139"/>
    </location>
</feature>
<evidence type="ECO:0000259" key="9">
    <source>
        <dbReference type="PROSITE" id="PS51161"/>
    </source>
</evidence>
<evidence type="ECO:0000256" key="8">
    <source>
        <dbReference type="HAMAP-Rule" id="MF_00440"/>
    </source>
</evidence>
<dbReference type="Pfam" id="PF22811">
    <property type="entry name" value="Zn_ribbon_NrdR"/>
    <property type="match status" value="1"/>
</dbReference>
<reference evidence="10 11" key="1">
    <citation type="submission" date="2021-12" db="EMBL/GenBank/DDBJ databases">
        <title>Discovery of the Pendulisporaceae a myxobacterial family with distinct sporulation behavior and unique specialized metabolism.</title>
        <authorList>
            <person name="Garcia R."/>
            <person name="Popoff A."/>
            <person name="Bader C.D."/>
            <person name="Loehr J."/>
            <person name="Walesch S."/>
            <person name="Walt C."/>
            <person name="Boldt J."/>
            <person name="Bunk B."/>
            <person name="Haeckl F.J.F.P.J."/>
            <person name="Gunesch A.P."/>
            <person name="Birkelbach J."/>
            <person name="Nuebel U."/>
            <person name="Pietschmann T."/>
            <person name="Bach T."/>
            <person name="Mueller R."/>
        </authorList>
    </citation>
    <scope>NUCLEOTIDE SEQUENCE [LARGE SCALE GENOMIC DNA]</scope>
    <source>
        <strain evidence="10 11">MSr12523</strain>
    </source>
</reference>
<dbReference type="Proteomes" id="UP001379533">
    <property type="component" value="Chromosome"/>
</dbReference>
<keyword evidence="3 8" id="KW-0863">Zinc-finger</keyword>
<comment type="function">
    <text evidence="8">Negatively regulates transcription of bacterial ribonucleotide reductase nrd genes and operons by binding to NrdR-boxes.</text>
</comment>
<keyword evidence="8" id="KW-0862">Zinc</keyword>
<dbReference type="EMBL" id="CP089982">
    <property type="protein sequence ID" value="WXA97657.1"/>
    <property type="molecule type" value="Genomic_DNA"/>
</dbReference>
<dbReference type="PANTHER" id="PTHR30455">
    <property type="entry name" value="TRANSCRIPTIONAL REPRESSOR NRDR"/>
    <property type="match status" value="1"/>
</dbReference>
<comment type="similarity">
    <text evidence="8">Belongs to the NrdR family.</text>
</comment>
<proteinExistence type="inferred from homology"/>
<keyword evidence="4 8" id="KW-0067">ATP-binding</keyword>
<protein>
    <recommendedName>
        <fullName evidence="8">Transcriptional repressor NrdR</fullName>
    </recommendedName>
</protein>
<evidence type="ECO:0000256" key="6">
    <source>
        <dbReference type="ARBA" id="ARBA00023125"/>
    </source>
</evidence>
<evidence type="ECO:0000256" key="1">
    <source>
        <dbReference type="ARBA" id="ARBA00022491"/>
    </source>
</evidence>